<proteinExistence type="predicted"/>
<comment type="caution">
    <text evidence="1">The sequence shown here is derived from an EMBL/GenBank/DDBJ whole genome shotgun (WGS) entry which is preliminary data.</text>
</comment>
<dbReference type="GO" id="GO:0000271">
    <property type="term" value="P:polysaccharide biosynthetic process"/>
    <property type="evidence" value="ECO:0007669"/>
    <property type="project" value="InterPro"/>
</dbReference>
<organism evidence="1 2">
    <name type="scientific">Palleronia sediminis</name>
    <dbReference type="NCBI Taxonomy" id="2547833"/>
    <lineage>
        <taxon>Bacteria</taxon>
        <taxon>Pseudomonadati</taxon>
        <taxon>Pseudomonadota</taxon>
        <taxon>Alphaproteobacteria</taxon>
        <taxon>Rhodobacterales</taxon>
        <taxon>Roseobacteraceae</taxon>
        <taxon>Palleronia</taxon>
    </lineage>
</organism>
<dbReference type="Proteomes" id="UP000295701">
    <property type="component" value="Unassembled WGS sequence"/>
</dbReference>
<name>A0A4R6AJP1_9RHOB</name>
<protein>
    <submittedName>
        <fullName evidence="1">Capsular polysaccharide biosynthesis protein</fullName>
    </submittedName>
</protein>
<reference evidence="1 2" key="1">
    <citation type="submission" date="2019-03" db="EMBL/GenBank/DDBJ databases">
        <title>Primorskyibacter sp. SS33 isolated from sediments.</title>
        <authorList>
            <person name="Xunke S."/>
        </authorList>
    </citation>
    <scope>NUCLEOTIDE SEQUENCE [LARGE SCALE GENOMIC DNA]</scope>
    <source>
        <strain evidence="1 2">SS33</strain>
    </source>
</reference>
<dbReference type="CDD" id="cd16440">
    <property type="entry name" value="beta_Kdo_transferase_KpsC_1"/>
    <property type="match status" value="1"/>
</dbReference>
<dbReference type="CDD" id="cd16439">
    <property type="entry name" value="beta_Kdo_transferase_KpsC_2"/>
    <property type="match status" value="1"/>
</dbReference>
<dbReference type="OrthoDB" id="543755at2"/>
<dbReference type="Pfam" id="PF05159">
    <property type="entry name" value="Capsule_synth"/>
    <property type="match status" value="3"/>
</dbReference>
<sequence>MAENALGADRVHRRGGRAGLGRAVTATAPGRLRVYNGGFARRRIRRILQLVGWQIRTGWPRDGDAVGVWGHAPTAWRGERVARQSGAPLVRIEDAFLRSLHPGRAGEAPLGVMIDTTGGAHYDPRRPSTLERMLARDPLDDTAILDRARTAIDRIRRLHLTKYAAVLPDLGMPEPGYVLVIDQTRGDASVRLSNADADRFREMLAFARIENPGARIVIKTHPETAGGHRAGHLSASDLDPRTIFFDAPASPWALLEGAVAVYAVSSQMGFEAILAGHRPRIFGQPFYAGWGLTQDETPVARRERRLTRAQLVAAALIEHPTWYDPFEDRLCALEEVIDTLEAQARAWREDRHGYVACGMRLWKRRPMQAFFGGVRPLRFADTGAAARLAADLDRPVLVWAGKAAGDLSAPWVFRVEDGFLRSRGLGADLVPPLSLVRDATGIYYDPAAPSDLETLIAQSPDLPIDEIERGRRLIAYLIAQNLTKYNIRGALPPLPTGRRILVPGQVEDDASIRLGCGAVATNAALLNAAREANPDAVLIYKPHPDVEAGLRPGKITAGAADIVATQADPAALLAQVQEVWTMTSALGFEALLRGVPVTCLGMPFYAGWGLTRDLMPAPPRRGPGPTLEGLAHAALIGYPRYRDPVTGLPCPVEVVARRLGHGPLPRPGPGNRALAKLQGAFAGQAHLWRRG</sequence>
<evidence type="ECO:0000313" key="1">
    <source>
        <dbReference type="EMBL" id="TDL84200.1"/>
    </source>
</evidence>
<dbReference type="GO" id="GO:0015774">
    <property type="term" value="P:polysaccharide transport"/>
    <property type="evidence" value="ECO:0007669"/>
    <property type="project" value="InterPro"/>
</dbReference>
<dbReference type="AlphaFoldDB" id="A0A4R6AJP1"/>
<accession>A0A4R6AJP1</accession>
<gene>
    <name evidence="1" type="ORF">E2L08_01670</name>
</gene>
<dbReference type="EMBL" id="SNAA01000001">
    <property type="protein sequence ID" value="TDL84200.1"/>
    <property type="molecule type" value="Genomic_DNA"/>
</dbReference>
<evidence type="ECO:0000313" key="2">
    <source>
        <dbReference type="Proteomes" id="UP000295701"/>
    </source>
</evidence>
<dbReference type="InterPro" id="IPR007833">
    <property type="entry name" value="Capsule_polysaccharide_synth"/>
</dbReference>
<keyword evidence="2" id="KW-1185">Reference proteome</keyword>